<keyword evidence="1" id="KW-0812">Transmembrane</keyword>
<protein>
    <submittedName>
        <fullName evidence="3">Fatty acid desaturase</fullName>
        <ecNumber evidence="3">1.14.19.-</ecNumber>
    </submittedName>
</protein>
<evidence type="ECO:0000313" key="3">
    <source>
        <dbReference type="EMBL" id="MFC5517972.1"/>
    </source>
</evidence>
<keyword evidence="1" id="KW-1133">Transmembrane helix</keyword>
<keyword evidence="4" id="KW-1185">Reference proteome</keyword>
<evidence type="ECO:0000259" key="2">
    <source>
        <dbReference type="Pfam" id="PF00487"/>
    </source>
</evidence>
<dbReference type="CDD" id="cd03507">
    <property type="entry name" value="Delta12-FADS-like"/>
    <property type="match status" value="1"/>
</dbReference>
<evidence type="ECO:0000256" key="1">
    <source>
        <dbReference type="SAM" id="Phobius"/>
    </source>
</evidence>
<dbReference type="EMBL" id="JBHSML010000013">
    <property type="protein sequence ID" value="MFC5517972.1"/>
    <property type="molecule type" value="Genomic_DNA"/>
</dbReference>
<dbReference type="PANTHER" id="PTHR19353:SF73">
    <property type="entry name" value="FATTY ACID DESATURASE"/>
    <property type="match status" value="1"/>
</dbReference>
<feature type="transmembrane region" description="Helical" evidence="1">
    <location>
        <begin position="219"/>
        <end position="238"/>
    </location>
</feature>
<dbReference type="InterPro" id="IPR012171">
    <property type="entry name" value="Fatty_acid_desaturase"/>
</dbReference>
<keyword evidence="3" id="KW-0560">Oxidoreductase</keyword>
<accession>A0ABW0Q1M6</accession>
<sequence>MTHKNDVHLSDRASEARAWPKILGRFREPNETRSVVEILITALPFVALWAAMWFLVQAGFWWLALALAIPAGGFLVRLFLIQHDCSHGAFFHRRGVNDWVGRVLGVFTLTPYDYWRRAHAIHHATHGNLEQRGIGDITTLTVEEYRARSLWGRLGYRVYRNPIVLFVVGPAYMFLLQHRLPIGMMRGGMMPWLSTMGTNLGILVLAGVLMWLVGVGPFLLVHMPIAIIAASIGVWLFYVQHQFEETFWARPPEWTHQEAALHGSSYYDLPGVLRWMSANIGVHHVHHLSSRIPYYRLPEVLKQHPELMQVGRITISDSLRTVRLVLWDEGRQQLVPFKAMKRWQAASLPLAAATEAA</sequence>
<feature type="transmembrane region" description="Helical" evidence="1">
    <location>
        <begin position="189"/>
        <end position="212"/>
    </location>
</feature>
<comment type="caution">
    <text evidence="3">The sequence shown here is derived from an EMBL/GenBank/DDBJ whole genome shotgun (WGS) entry which is preliminary data.</text>
</comment>
<organism evidence="3 4">
    <name type="scientific">Kaistia terrae</name>
    <dbReference type="NCBI Taxonomy" id="537017"/>
    <lineage>
        <taxon>Bacteria</taxon>
        <taxon>Pseudomonadati</taxon>
        <taxon>Pseudomonadota</taxon>
        <taxon>Alphaproteobacteria</taxon>
        <taxon>Hyphomicrobiales</taxon>
        <taxon>Kaistiaceae</taxon>
        <taxon>Kaistia</taxon>
    </lineage>
</organism>
<gene>
    <name evidence="3" type="ORF">ACFPP9_19485</name>
</gene>
<feature type="transmembrane region" description="Helical" evidence="1">
    <location>
        <begin position="35"/>
        <end position="54"/>
    </location>
</feature>
<feature type="transmembrane region" description="Helical" evidence="1">
    <location>
        <begin position="60"/>
        <end position="80"/>
    </location>
</feature>
<evidence type="ECO:0000313" key="4">
    <source>
        <dbReference type="Proteomes" id="UP001596150"/>
    </source>
</evidence>
<dbReference type="InterPro" id="IPR005804">
    <property type="entry name" value="FA_desaturase_dom"/>
</dbReference>
<dbReference type="Pfam" id="PF00487">
    <property type="entry name" value="FA_desaturase"/>
    <property type="match status" value="1"/>
</dbReference>
<name>A0ABW0Q1M6_9HYPH</name>
<dbReference type="EC" id="1.14.19.-" evidence="3"/>
<reference evidence="4" key="1">
    <citation type="journal article" date="2019" name="Int. J. Syst. Evol. Microbiol.">
        <title>The Global Catalogue of Microorganisms (GCM) 10K type strain sequencing project: providing services to taxonomists for standard genome sequencing and annotation.</title>
        <authorList>
            <consortium name="The Broad Institute Genomics Platform"/>
            <consortium name="The Broad Institute Genome Sequencing Center for Infectious Disease"/>
            <person name="Wu L."/>
            <person name="Ma J."/>
        </authorList>
    </citation>
    <scope>NUCLEOTIDE SEQUENCE [LARGE SCALE GENOMIC DNA]</scope>
    <source>
        <strain evidence="4">KACC 12633</strain>
    </source>
</reference>
<feature type="domain" description="Fatty acid desaturase" evidence="2">
    <location>
        <begin position="61"/>
        <end position="308"/>
    </location>
</feature>
<dbReference type="GO" id="GO:0016491">
    <property type="term" value="F:oxidoreductase activity"/>
    <property type="evidence" value="ECO:0007669"/>
    <property type="project" value="UniProtKB-KW"/>
</dbReference>
<dbReference type="RefSeq" id="WP_266343850.1">
    <property type="nucleotide sequence ID" value="NZ_JAPKNH010000003.1"/>
</dbReference>
<keyword evidence="1" id="KW-0472">Membrane</keyword>
<proteinExistence type="predicted"/>
<feature type="transmembrane region" description="Helical" evidence="1">
    <location>
        <begin position="158"/>
        <end position="177"/>
    </location>
</feature>
<dbReference type="Proteomes" id="UP001596150">
    <property type="component" value="Unassembled WGS sequence"/>
</dbReference>
<dbReference type="PANTHER" id="PTHR19353">
    <property type="entry name" value="FATTY ACID DESATURASE 2"/>
    <property type="match status" value="1"/>
</dbReference>